<gene>
    <name evidence="1" type="ORF">BQ4739_LOCUS9254</name>
</gene>
<evidence type="ECO:0000313" key="2">
    <source>
        <dbReference type="Proteomes" id="UP000256970"/>
    </source>
</evidence>
<evidence type="ECO:0000313" key="1">
    <source>
        <dbReference type="EMBL" id="SZX68944.1"/>
    </source>
</evidence>
<name>A0A383VW01_TETOB</name>
<organism evidence="1 2">
    <name type="scientific">Tetradesmus obliquus</name>
    <name type="common">Green alga</name>
    <name type="synonym">Acutodesmus obliquus</name>
    <dbReference type="NCBI Taxonomy" id="3088"/>
    <lineage>
        <taxon>Eukaryota</taxon>
        <taxon>Viridiplantae</taxon>
        <taxon>Chlorophyta</taxon>
        <taxon>core chlorophytes</taxon>
        <taxon>Chlorophyceae</taxon>
        <taxon>CS clade</taxon>
        <taxon>Sphaeropleales</taxon>
        <taxon>Scenedesmaceae</taxon>
        <taxon>Tetradesmus</taxon>
    </lineage>
</organism>
<reference evidence="1 2" key="1">
    <citation type="submission" date="2016-10" db="EMBL/GenBank/DDBJ databases">
        <authorList>
            <person name="Cai Z."/>
        </authorList>
    </citation>
    <scope>NUCLEOTIDE SEQUENCE [LARGE SCALE GENOMIC DNA]</scope>
</reference>
<accession>A0A383VW01</accession>
<sequence length="161" mass="16499">MFIPPMYTDLPAAAVALLRLAVQLRSSTSDQATTATWPDVIGMLCELPAVPQLPTAAIVELAQQAVTTPRANAALCASPLVGLLAGRQLTAEQAKVLLSLLRGPSAAVAAEVYRAGMTPGRRMVMAWLASQPGAAAAAVRLGLTAADVRDPAATALLFGGQ</sequence>
<protein>
    <submittedName>
        <fullName evidence="1">Uncharacterized protein</fullName>
    </submittedName>
</protein>
<dbReference type="EMBL" id="FNXT01000890">
    <property type="protein sequence ID" value="SZX68944.1"/>
    <property type="molecule type" value="Genomic_DNA"/>
</dbReference>
<keyword evidence="2" id="KW-1185">Reference proteome</keyword>
<proteinExistence type="predicted"/>
<dbReference type="Proteomes" id="UP000256970">
    <property type="component" value="Unassembled WGS sequence"/>
</dbReference>
<dbReference type="AlphaFoldDB" id="A0A383VW01"/>